<evidence type="ECO:0000256" key="3">
    <source>
        <dbReference type="SAM" id="MobiDB-lite"/>
    </source>
</evidence>
<feature type="region of interest" description="Disordered" evidence="3">
    <location>
        <begin position="31"/>
        <end position="131"/>
    </location>
</feature>
<sequence length="478" mass="51130">MNKKKIIVTLGAAMTIVIAILCTMSQLGGSGGPGMGPGPKGGKEGRAGKGNQEISVPRNANAEKAITQVEAQRGVEQTVLAPTDEQGEGRQPGERLRRDISGQKSGQKPEQSQSQNGAKGAANNQAAGSSSADVAEVGVVEVYPTTYNAKVKGYGQASATHMLTLSAQVSGQITELSPRFETGALLNKGEVMAYVDNTDYRQALAAAEATYETAFVALEEERLQGLQAQDEWTRSGLTGEPESALVLRAPQLKSAQAALREAEQNVAAAKRDLAFANISAPFNALVVSRSIQPGSYVQVGTEVAGLYSADVAEISIPLSPSQWAQLPQAQVGEKPDWKVQLTDTTGEHQWLASIERIELHQDEDTRQRRAVAVVEKPLSLASPLYFGTFLVAEIEGRELDNVWKVPSSAISQKQEVWFVAPDSNLLNKFTPTVLFEYEGFAYITPMAGANQALIVARPLNNYLVNTLVKPVVEGNGNE</sequence>
<feature type="coiled-coil region" evidence="2">
    <location>
        <begin position="252"/>
        <end position="279"/>
    </location>
</feature>
<evidence type="ECO:0000313" key="7">
    <source>
        <dbReference type="Proteomes" id="UP001170717"/>
    </source>
</evidence>
<dbReference type="NCBIfam" id="TIGR01730">
    <property type="entry name" value="RND_mfp"/>
    <property type="match status" value="1"/>
</dbReference>
<evidence type="ECO:0000313" key="4">
    <source>
        <dbReference type="EMBL" id="AMJ73224.1"/>
    </source>
</evidence>
<evidence type="ECO:0000313" key="6">
    <source>
        <dbReference type="Proteomes" id="UP000056750"/>
    </source>
</evidence>
<dbReference type="Proteomes" id="UP000056750">
    <property type="component" value="Chromosome"/>
</dbReference>
<dbReference type="GO" id="GO:0015562">
    <property type="term" value="F:efflux transmembrane transporter activity"/>
    <property type="evidence" value="ECO:0007669"/>
    <property type="project" value="TreeGrafter"/>
</dbReference>
<dbReference type="AlphaFoldDB" id="A0AAW7YZG5"/>
<keyword evidence="6" id="KW-1185">Reference proteome</keyword>
<dbReference type="SUPFAM" id="SSF111369">
    <property type="entry name" value="HlyD-like secretion proteins"/>
    <property type="match status" value="1"/>
</dbReference>
<dbReference type="EMBL" id="CP013926">
    <property type="protein sequence ID" value="AMJ73224.1"/>
    <property type="molecule type" value="Genomic_DNA"/>
</dbReference>
<comment type="similarity">
    <text evidence="1">Belongs to the membrane fusion protein (MFP) (TC 8.A.1) family.</text>
</comment>
<dbReference type="Proteomes" id="UP001170717">
    <property type="component" value="Unassembled WGS sequence"/>
</dbReference>
<dbReference type="RefSeq" id="WP_057794100.1">
    <property type="nucleotide sequence ID" value="NZ_CAXIBE010000008.1"/>
</dbReference>
<evidence type="ECO:0000256" key="1">
    <source>
        <dbReference type="ARBA" id="ARBA00009477"/>
    </source>
</evidence>
<dbReference type="InterPro" id="IPR006143">
    <property type="entry name" value="RND_pump_MFP"/>
</dbReference>
<dbReference type="PANTHER" id="PTHR30469">
    <property type="entry name" value="MULTIDRUG RESISTANCE PROTEIN MDTA"/>
    <property type="match status" value="1"/>
</dbReference>
<gene>
    <name evidence="4" type="ORF">AVL57_04060</name>
    <name evidence="5" type="ORF">Q4527_04260</name>
</gene>
<dbReference type="PANTHER" id="PTHR30469:SF12">
    <property type="entry name" value="MULTIDRUG RESISTANCE PROTEIN MDTA"/>
    <property type="match status" value="1"/>
</dbReference>
<feature type="compositionally biased region" description="Low complexity" evidence="3">
    <location>
        <begin position="113"/>
        <end position="131"/>
    </location>
</feature>
<evidence type="ECO:0000313" key="5">
    <source>
        <dbReference type="EMBL" id="MDO6576588.1"/>
    </source>
</evidence>
<reference evidence="5" key="2">
    <citation type="submission" date="2023-07" db="EMBL/GenBank/DDBJ databases">
        <title>Genome content predicts the carbon catabolic preferences of heterotrophic bacteria.</title>
        <authorList>
            <person name="Gralka M."/>
        </authorList>
    </citation>
    <scope>NUCLEOTIDE SEQUENCE</scope>
    <source>
        <strain evidence="5">F2M12</strain>
    </source>
</reference>
<keyword evidence="2" id="KW-0175">Coiled coil</keyword>
<feature type="compositionally biased region" description="Gly residues" evidence="3">
    <location>
        <begin position="31"/>
        <end position="40"/>
    </location>
</feature>
<dbReference type="KEGG" id="asq:AVL57_04060"/>
<dbReference type="EMBL" id="JAUOQI010000002">
    <property type="protein sequence ID" value="MDO6576588.1"/>
    <property type="molecule type" value="Genomic_DNA"/>
</dbReference>
<proteinExistence type="inferred from homology"/>
<accession>A0AAW7YZG5</accession>
<name>A0AAW7YZG5_9ALTE</name>
<feature type="compositionally biased region" description="Basic and acidic residues" evidence="3">
    <location>
        <begin position="87"/>
        <end position="101"/>
    </location>
</feature>
<dbReference type="Gene3D" id="1.10.287.470">
    <property type="entry name" value="Helix hairpin bin"/>
    <property type="match status" value="1"/>
</dbReference>
<evidence type="ECO:0000256" key="2">
    <source>
        <dbReference type="SAM" id="Coils"/>
    </source>
</evidence>
<dbReference type="Gene3D" id="2.40.30.170">
    <property type="match status" value="1"/>
</dbReference>
<protein>
    <submittedName>
        <fullName evidence="5">Efflux RND transporter periplasmic adaptor subunit</fullName>
    </submittedName>
</protein>
<organism evidence="5 7">
    <name type="scientific">Alteromonas stellipolaris</name>
    <dbReference type="NCBI Taxonomy" id="233316"/>
    <lineage>
        <taxon>Bacteria</taxon>
        <taxon>Pseudomonadati</taxon>
        <taxon>Pseudomonadota</taxon>
        <taxon>Gammaproteobacteria</taxon>
        <taxon>Alteromonadales</taxon>
        <taxon>Alteromonadaceae</taxon>
        <taxon>Alteromonas/Salinimonas group</taxon>
        <taxon>Alteromonas</taxon>
    </lineage>
</organism>
<reference evidence="4 6" key="1">
    <citation type="submission" date="2015-12" db="EMBL/GenBank/DDBJ databases">
        <title>Intraspecies pangenome expansion in the marine bacterium Alteromonas.</title>
        <authorList>
            <person name="Lopez-Perez M."/>
            <person name="Rodriguez-Valera F."/>
        </authorList>
    </citation>
    <scope>NUCLEOTIDE SEQUENCE [LARGE SCALE GENOMIC DNA]</scope>
    <source>
        <strain evidence="4 6">LMG 21861</strain>
    </source>
</reference>
<dbReference type="Gene3D" id="2.40.50.100">
    <property type="match status" value="1"/>
</dbReference>
<dbReference type="GO" id="GO:1990281">
    <property type="term" value="C:efflux pump complex"/>
    <property type="evidence" value="ECO:0007669"/>
    <property type="project" value="TreeGrafter"/>
</dbReference>
<feature type="compositionally biased region" description="Polar residues" evidence="3">
    <location>
        <begin position="102"/>
        <end position="112"/>
    </location>
</feature>